<name>A0AC35GGI3_9BILA</name>
<evidence type="ECO:0000313" key="1">
    <source>
        <dbReference type="Proteomes" id="UP000887580"/>
    </source>
</evidence>
<accession>A0AC35GGI3</accession>
<dbReference type="Proteomes" id="UP000887580">
    <property type="component" value="Unplaced"/>
</dbReference>
<dbReference type="WBParaSite" id="PS1159_v2.g5033.t1">
    <property type="protein sequence ID" value="PS1159_v2.g5033.t1"/>
    <property type="gene ID" value="PS1159_v2.g5033"/>
</dbReference>
<organism evidence="1 2">
    <name type="scientific">Panagrolaimus sp. PS1159</name>
    <dbReference type="NCBI Taxonomy" id="55785"/>
    <lineage>
        <taxon>Eukaryota</taxon>
        <taxon>Metazoa</taxon>
        <taxon>Ecdysozoa</taxon>
        <taxon>Nematoda</taxon>
        <taxon>Chromadorea</taxon>
        <taxon>Rhabditida</taxon>
        <taxon>Tylenchina</taxon>
        <taxon>Panagrolaimomorpha</taxon>
        <taxon>Panagrolaimoidea</taxon>
        <taxon>Panagrolaimidae</taxon>
        <taxon>Panagrolaimus</taxon>
    </lineage>
</organism>
<proteinExistence type="predicted"/>
<reference evidence="2" key="1">
    <citation type="submission" date="2022-11" db="UniProtKB">
        <authorList>
            <consortium name="WormBaseParasite"/>
        </authorList>
    </citation>
    <scope>IDENTIFICATION</scope>
</reference>
<evidence type="ECO:0000313" key="2">
    <source>
        <dbReference type="WBParaSite" id="PS1159_v2.g5033.t1"/>
    </source>
</evidence>
<protein>
    <submittedName>
        <fullName evidence="2">Ankyrin repeat protein</fullName>
    </submittedName>
</protein>
<sequence length="329" mass="37407">MVFKNLREFFKETGIEPFAENLDYNEISPASMSSFSIEELQGNFQISEELAIKIHQKFEPIRKVKAQQKKKPKKRLSTFIQKIVNPTPPIKAIPKPVSNPVFENEFEDLSDIFYVDGDDWQMDPCSAANADSCNYFQEKYDSEKYEKYSNECGWTPLMYACALNCKEIVAFLLSKNPTNLCAQNNEKQTALMIAASFGHNSIIQQLSDYSKEKESEEKKTFKEILGLNIVDENGFTALHYAVFYAHHSTITLLLEFGSDPNTPDLEGMTPTLMACVDEEQEKSLSQLIKAGGNLYHCNHDGQNGYEIANRESVSTFKSPQTKQPRYGSF</sequence>